<dbReference type="Proteomes" id="UP000275078">
    <property type="component" value="Unassembled WGS sequence"/>
</dbReference>
<sequence length="444" mass="50405">MQIGVYSEDFVWDPGTEAPASHSAVVMVPYGRFDACILEICVSTNKFVIPETLKRGYADTSRYFRLSYPPLFSEWLQSVGTVIKIRSADGTLKFLLSQAYIPGISMTSEAQPQQTMPSKLDISTGALDVLEDFRTLALDTATIKPSQTFILSLPNELFYKIFSNILSKTDTEKAHNSFRVRPLASRQSTNLALVCRRFQLVAESFNFRRISLKDNDDVLYLLRLNDQDRRKPLIRQLTVEFRVVFHRADDTLKLLEKLMSNLRTWDPDAARRDIRIKLSVEGHPSNGPFGIPEDWEEQILNVCRNGLGDPEINDLEDIRIASASGNQDIVIKLEVVALKEDLGCYNMEEYEEIQLEGRERDGGYLWCWKAGNPEWVDRLLSLSAKAGVSIPKWNTTSLTTEGGRSYYEQEDIEYDEDYFCQCGGCCPCSAGPPCGKKKCNSWDY</sequence>
<reference evidence="1 2" key="1">
    <citation type="journal article" date="2018" name="Nat. Ecol. Evol.">
        <title>Pezizomycetes genomes reveal the molecular basis of ectomycorrhizal truffle lifestyle.</title>
        <authorList>
            <person name="Murat C."/>
            <person name="Payen T."/>
            <person name="Noel B."/>
            <person name="Kuo A."/>
            <person name="Morin E."/>
            <person name="Chen J."/>
            <person name="Kohler A."/>
            <person name="Krizsan K."/>
            <person name="Balestrini R."/>
            <person name="Da Silva C."/>
            <person name="Montanini B."/>
            <person name="Hainaut M."/>
            <person name="Levati E."/>
            <person name="Barry K.W."/>
            <person name="Belfiori B."/>
            <person name="Cichocki N."/>
            <person name="Clum A."/>
            <person name="Dockter R.B."/>
            <person name="Fauchery L."/>
            <person name="Guy J."/>
            <person name="Iotti M."/>
            <person name="Le Tacon F."/>
            <person name="Lindquist E.A."/>
            <person name="Lipzen A."/>
            <person name="Malagnac F."/>
            <person name="Mello A."/>
            <person name="Molinier V."/>
            <person name="Miyauchi S."/>
            <person name="Poulain J."/>
            <person name="Riccioni C."/>
            <person name="Rubini A."/>
            <person name="Sitrit Y."/>
            <person name="Splivallo R."/>
            <person name="Traeger S."/>
            <person name="Wang M."/>
            <person name="Zifcakova L."/>
            <person name="Wipf D."/>
            <person name="Zambonelli A."/>
            <person name="Paolocci F."/>
            <person name="Nowrousian M."/>
            <person name="Ottonello S."/>
            <person name="Baldrian P."/>
            <person name="Spatafora J.W."/>
            <person name="Henrissat B."/>
            <person name="Nagy L.G."/>
            <person name="Aury J.M."/>
            <person name="Wincker P."/>
            <person name="Grigoriev I.V."/>
            <person name="Bonfante P."/>
            <person name="Martin F.M."/>
        </authorList>
    </citation>
    <scope>NUCLEOTIDE SEQUENCE [LARGE SCALE GENOMIC DNA]</scope>
    <source>
        <strain evidence="1 2">RN42</strain>
    </source>
</reference>
<dbReference type="EMBL" id="ML119951">
    <property type="protein sequence ID" value="RPA71274.1"/>
    <property type="molecule type" value="Genomic_DNA"/>
</dbReference>
<name>A0A3N4HNP7_ASCIM</name>
<accession>A0A3N4HNP7</accession>
<organism evidence="1 2">
    <name type="scientific">Ascobolus immersus RN42</name>
    <dbReference type="NCBI Taxonomy" id="1160509"/>
    <lineage>
        <taxon>Eukaryota</taxon>
        <taxon>Fungi</taxon>
        <taxon>Dikarya</taxon>
        <taxon>Ascomycota</taxon>
        <taxon>Pezizomycotina</taxon>
        <taxon>Pezizomycetes</taxon>
        <taxon>Pezizales</taxon>
        <taxon>Ascobolaceae</taxon>
        <taxon>Ascobolus</taxon>
    </lineage>
</organism>
<dbReference type="AlphaFoldDB" id="A0A3N4HNP7"/>
<proteinExistence type="predicted"/>
<evidence type="ECO:0000313" key="2">
    <source>
        <dbReference type="Proteomes" id="UP000275078"/>
    </source>
</evidence>
<evidence type="ECO:0000313" key="1">
    <source>
        <dbReference type="EMBL" id="RPA71274.1"/>
    </source>
</evidence>
<keyword evidence="2" id="KW-1185">Reference proteome</keyword>
<gene>
    <name evidence="1" type="ORF">BJ508DRAFT_315772</name>
</gene>
<protein>
    <submittedName>
        <fullName evidence="1">Uncharacterized protein</fullName>
    </submittedName>
</protein>